<organism evidence="1 2">
    <name type="scientific">Rhizomicrobium electricum</name>
    <dbReference type="NCBI Taxonomy" id="480070"/>
    <lineage>
        <taxon>Bacteria</taxon>
        <taxon>Pseudomonadati</taxon>
        <taxon>Pseudomonadota</taxon>
        <taxon>Alphaproteobacteria</taxon>
        <taxon>Micropepsales</taxon>
        <taxon>Micropepsaceae</taxon>
        <taxon>Rhizomicrobium</taxon>
    </lineage>
</organism>
<comment type="caution">
    <text evidence="1">The sequence shown here is derived from an EMBL/GenBank/DDBJ whole genome shotgun (WGS) entry which is preliminary data.</text>
</comment>
<evidence type="ECO:0000313" key="2">
    <source>
        <dbReference type="Proteomes" id="UP001499951"/>
    </source>
</evidence>
<name>A0ABN1FE14_9PROT</name>
<protein>
    <submittedName>
        <fullName evidence="1">Uncharacterized protein</fullName>
    </submittedName>
</protein>
<gene>
    <name evidence="1" type="ORF">GCM10008942_41960</name>
</gene>
<keyword evidence="2" id="KW-1185">Reference proteome</keyword>
<dbReference type="Proteomes" id="UP001499951">
    <property type="component" value="Unassembled WGS sequence"/>
</dbReference>
<reference evidence="1 2" key="1">
    <citation type="journal article" date="2019" name="Int. J. Syst. Evol. Microbiol.">
        <title>The Global Catalogue of Microorganisms (GCM) 10K type strain sequencing project: providing services to taxonomists for standard genome sequencing and annotation.</title>
        <authorList>
            <consortium name="The Broad Institute Genomics Platform"/>
            <consortium name="The Broad Institute Genome Sequencing Center for Infectious Disease"/>
            <person name="Wu L."/>
            <person name="Ma J."/>
        </authorList>
    </citation>
    <scope>NUCLEOTIDE SEQUENCE [LARGE SCALE GENOMIC DNA]</scope>
    <source>
        <strain evidence="1 2">JCM 15089</strain>
    </source>
</reference>
<evidence type="ECO:0000313" key="1">
    <source>
        <dbReference type="EMBL" id="GAA0588600.1"/>
    </source>
</evidence>
<sequence>MRRLRVRKFFFEETEFCEEVELGAQCAGFFDIGANVGMERAAFAGETAMLVSVAIALRGAAAGGAVLAQSGRDEDALGHRPPFLKSAESEFNSAILASSRCRRSIFALRFERRTAPCSARPRAASAVRIRAAARTRSVLPGVRL</sequence>
<dbReference type="EMBL" id="BAAADD010000015">
    <property type="protein sequence ID" value="GAA0588600.1"/>
    <property type="molecule type" value="Genomic_DNA"/>
</dbReference>
<proteinExistence type="predicted"/>
<accession>A0ABN1FE14</accession>